<dbReference type="Gene3D" id="3.30.2010.10">
    <property type="entry name" value="Metalloproteases ('zincins'), catalytic domain"/>
    <property type="match status" value="1"/>
</dbReference>
<gene>
    <name evidence="4" type="ORF">IX84_02165</name>
</gene>
<dbReference type="PANTHER" id="PTHR34978">
    <property type="entry name" value="POSSIBLE SENSOR-TRANSDUCER PROTEIN BLAR"/>
    <property type="match status" value="1"/>
</dbReference>
<evidence type="ECO:0000256" key="2">
    <source>
        <dbReference type="SAM" id="Phobius"/>
    </source>
</evidence>
<comment type="caution">
    <text evidence="4">The sequence shown here is derived from an EMBL/GenBank/DDBJ whole genome shotgun (WGS) entry which is preliminary data.</text>
</comment>
<keyword evidence="2" id="KW-0812">Transmembrane</keyword>
<name>A0A098SBP5_9BACT</name>
<dbReference type="Proteomes" id="UP000029736">
    <property type="component" value="Unassembled WGS sequence"/>
</dbReference>
<feature type="transmembrane region" description="Helical" evidence="2">
    <location>
        <begin position="329"/>
        <end position="347"/>
    </location>
</feature>
<sequence length="719" mass="80284">MSTTLDFLADPLVYALGWTVVHSLWQGMLIALGLAGGMILAQRRTARFRYGLAIGALLLLAAASAATFYLYFEVPDGAGNDLAAAPAPMAEGVVPSMTTEATPLQGLAFWRAQAQAYFEQHLPLIVAAWLLGVAFFLLRMLAGLGYVQHLRHRSVRPMGEPWQGKLQALSRRLRLRRRVQLLESALVQSPVVIGWLKPVILIPVGTINALTPAQVEAVLAHELAHIYRQDYLLNIMQSIIEALYYFNPAVWWISAYIRMERENCCDDIAVVLSDDALGYARALVKIEEAAQRHPRMAMAMASKGRPFLLQRVRRILNQPPQKMYTMEKMTATGLLLAALLFFSFSYAHNSAETAERAVMEALDELPPLPLTTLASRWSAPDTLPRQIIQLQTEDNGRTVDAELQDGKITKLSIDGKEIPEAEFPKYEGLVEEMLADMPPPPAPPAPPAPPGVPNAPAPPAPPTPPTPPSPPAAPEAPRLLRLERSTDKKVRTEKRDDGSVIIEIQDERNGAPMEVIVEQKDGRQIIRIDEKIIEVGDSLVIEDEDRNVFFFNGKDKDFDFDFNWTGDKEMLKGLRSTEEMEIILKEAHESTQKAFEELRKKGLTTYDFDDVEIEMDGFGLGGTHPEVKVFTTPELRGADYRFPRPGGGSMKQTIEQQMLRDGFIESTEEYKFQLSGKGKLRINGKRMPDGVFERYKNLYERSTGSRLGQGDEVEINKKP</sequence>
<dbReference type="Pfam" id="PF05569">
    <property type="entry name" value="Peptidase_M56"/>
    <property type="match status" value="1"/>
</dbReference>
<feature type="transmembrane region" description="Helical" evidence="2">
    <location>
        <begin position="124"/>
        <end position="147"/>
    </location>
</feature>
<dbReference type="EMBL" id="JPOS01000004">
    <property type="protein sequence ID" value="KGE89596.1"/>
    <property type="molecule type" value="Genomic_DNA"/>
</dbReference>
<evidence type="ECO:0000259" key="3">
    <source>
        <dbReference type="Pfam" id="PF05569"/>
    </source>
</evidence>
<dbReference type="InterPro" id="IPR052173">
    <property type="entry name" value="Beta-lactam_resp_regulator"/>
</dbReference>
<reference evidence="4 5" key="1">
    <citation type="journal article" date="2014" name="Int. J. Syst. Evol. Microbiol.">
        <title>Phaeodactylibacter xiamenensis gen. nov., sp. nov., a member of the family Saprospiraceae isolated from the marine alga Phaeodactylum tricornutum.</title>
        <authorList>
            <person name="Chen Z.Jr."/>
            <person name="Lei X."/>
            <person name="Lai Q."/>
            <person name="Li Y."/>
            <person name="Zhang B."/>
            <person name="Zhang J."/>
            <person name="Zhang H."/>
            <person name="Yang L."/>
            <person name="Zheng W."/>
            <person name="Tian Y."/>
            <person name="Yu Z."/>
            <person name="Xu H.Jr."/>
            <person name="Zheng T."/>
        </authorList>
    </citation>
    <scope>NUCLEOTIDE SEQUENCE [LARGE SCALE GENOMIC DNA]</scope>
    <source>
        <strain evidence="4 5">KD52</strain>
    </source>
</reference>
<evidence type="ECO:0000256" key="1">
    <source>
        <dbReference type="SAM" id="MobiDB-lite"/>
    </source>
</evidence>
<accession>A0A098SBP5</accession>
<dbReference type="OrthoDB" id="15218at2"/>
<dbReference type="InterPro" id="IPR008756">
    <property type="entry name" value="Peptidase_M56"/>
</dbReference>
<feature type="compositionally biased region" description="Pro residues" evidence="1">
    <location>
        <begin position="437"/>
        <end position="474"/>
    </location>
</feature>
<feature type="compositionally biased region" description="Basic and acidic residues" evidence="1">
    <location>
        <begin position="478"/>
        <end position="495"/>
    </location>
</feature>
<dbReference type="CDD" id="cd07341">
    <property type="entry name" value="M56_BlaR1_MecR1_like"/>
    <property type="match status" value="1"/>
</dbReference>
<dbReference type="PANTHER" id="PTHR34978:SF3">
    <property type="entry name" value="SLR0241 PROTEIN"/>
    <property type="match status" value="1"/>
</dbReference>
<feature type="transmembrane region" description="Helical" evidence="2">
    <location>
        <begin position="12"/>
        <end position="40"/>
    </location>
</feature>
<organism evidence="4 5">
    <name type="scientific">Phaeodactylibacter xiamenensis</name>
    <dbReference type="NCBI Taxonomy" id="1524460"/>
    <lineage>
        <taxon>Bacteria</taxon>
        <taxon>Pseudomonadati</taxon>
        <taxon>Bacteroidota</taxon>
        <taxon>Saprospiria</taxon>
        <taxon>Saprospirales</taxon>
        <taxon>Haliscomenobacteraceae</taxon>
        <taxon>Phaeodactylibacter</taxon>
    </lineage>
</organism>
<keyword evidence="2" id="KW-1133">Transmembrane helix</keyword>
<dbReference type="STRING" id="1524460.IX84_02165"/>
<feature type="region of interest" description="Disordered" evidence="1">
    <location>
        <begin position="434"/>
        <end position="495"/>
    </location>
</feature>
<feature type="domain" description="Peptidase M56" evidence="3">
    <location>
        <begin position="114"/>
        <end position="302"/>
    </location>
</feature>
<dbReference type="RefSeq" id="WP_044216144.1">
    <property type="nucleotide sequence ID" value="NZ_JBKAGJ010000005.1"/>
</dbReference>
<feature type="transmembrane region" description="Helical" evidence="2">
    <location>
        <begin position="52"/>
        <end position="72"/>
    </location>
</feature>
<evidence type="ECO:0000313" key="5">
    <source>
        <dbReference type="Proteomes" id="UP000029736"/>
    </source>
</evidence>
<protein>
    <recommendedName>
        <fullName evidence="3">Peptidase M56 domain-containing protein</fullName>
    </recommendedName>
</protein>
<dbReference type="AlphaFoldDB" id="A0A098SBP5"/>
<keyword evidence="2" id="KW-0472">Membrane</keyword>
<keyword evidence="5" id="KW-1185">Reference proteome</keyword>
<evidence type="ECO:0000313" key="4">
    <source>
        <dbReference type="EMBL" id="KGE89596.1"/>
    </source>
</evidence>
<proteinExistence type="predicted"/>